<dbReference type="EMBL" id="CP032317">
    <property type="protein sequence ID" value="AYA36997.1"/>
    <property type="molecule type" value="Genomic_DNA"/>
</dbReference>
<dbReference type="RefSeq" id="WP_119444575.1">
    <property type="nucleotide sequence ID" value="NZ_CP032317.1"/>
</dbReference>
<name>A0A3B7RS86_9BACT</name>
<dbReference type="KEGG" id="hyh:D3Y59_07970"/>
<protein>
    <submittedName>
        <fullName evidence="1">Uncharacterized protein</fullName>
    </submittedName>
</protein>
<proteinExistence type="predicted"/>
<dbReference type="Proteomes" id="UP000262802">
    <property type="component" value="Chromosome"/>
</dbReference>
<reference evidence="1 2" key="1">
    <citation type="submission" date="2018-09" db="EMBL/GenBank/DDBJ databases">
        <title>Hymenobacter medium sp. nov., isolated from R2A medium.</title>
        <authorList>
            <person name="Yingchao G."/>
        </authorList>
    </citation>
    <scope>NUCLEOTIDE SEQUENCE [LARGE SCALE GENOMIC DNA]</scope>
    <source>
        <strain evidence="2">sh-6</strain>
    </source>
</reference>
<gene>
    <name evidence="1" type="ORF">D3Y59_07970</name>
</gene>
<dbReference type="OrthoDB" id="886933at2"/>
<organism evidence="1 2">
    <name type="scientific">Hymenobacter oligotrophus</name>
    <dbReference type="NCBI Taxonomy" id="2319843"/>
    <lineage>
        <taxon>Bacteria</taxon>
        <taxon>Pseudomonadati</taxon>
        <taxon>Bacteroidota</taxon>
        <taxon>Cytophagia</taxon>
        <taxon>Cytophagales</taxon>
        <taxon>Hymenobacteraceae</taxon>
        <taxon>Hymenobacter</taxon>
    </lineage>
</organism>
<evidence type="ECO:0000313" key="1">
    <source>
        <dbReference type="EMBL" id="AYA36997.1"/>
    </source>
</evidence>
<evidence type="ECO:0000313" key="2">
    <source>
        <dbReference type="Proteomes" id="UP000262802"/>
    </source>
</evidence>
<dbReference type="AlphaFoldDB" id="A0A3B7RS86"/>
<accession>A0A3B7RS86</accession>
<keyword evidence="2" id="KW-1185">Reference proteome</keyword>
<sequence>MSAPLTTYRYLGDRLARLMGSALVGQLCQPVLDGRGKCLRGRNGSMLVRFAGGPAVVLGRQLRKVPPASDAPPPA</sequence>